<dbReference type="RefSeq" id="XP_013779575.2">
    <property type="nucleotide sequence ID" value="XM_013924121.2"/>
</dbReference>
<protein>
    <submittedName>
        <fullName evidence="3">Uncharacterized protein LOC106464013</fullName>
    </submittedName>
</protein>
<name>A0ABM1BD52_LIMPO</name>
<keyword evidence="2" id="KW-1185">Reference proteome</keyword>
<evidence type="ECO:0000313" key="2">
    <source>
        <dbReference type="Proteomes" id="UP000694941"/>
    </source>
</evidence>
<sequence>MSTTNKIQAKSGRDIARYNAREGAILTNERLRSVTNKIGESYNKVKLSLTTMHERYETSKGERNILQRYATLKRMIKDVVQLDAQYWRLLEIPKQELHEQVNVYVLRACAALEKASETRTAEGGKGHAAKNHEEEAKDRDAKARFDGVSTQDIEAENEQLINDLYRLLKKYSNLKNIVHELNVAYVDTKSYPVIPRYTMLKEMIKDVFRDPNYMEVCHEEVG</sequence>
<dbReference type="GeneID" id="106464013"/>
<proteinExistence type="predicted"/>
<organism evidence="2 3">
    <name type="scientific">Limulus polyphemus</name>
    <name type="common">Atlantic horseshoe crab</name>
    <dbReference type="NCBI Taxonomy" id="6850"/>
    <lineage>
        <taxon>Eukaryota</taxon>
        <taxon>Metazoa</taxon>
        <taxon>Ecdysozoa</taxon>
        <taxon>Arthropoda</taxon>
        <taxon>Chelicerata</taxon>
        <taxon>Merostomata</taxon>
        <taxon>Xiphosura</taxon>
        <taxon>Limulidae</taxon>
        <taxon>Limulus</taxon>
    </lineage>
</organism>
<dbReference type="PANTHER" id="PTHR21010:SF3">
    <property type="entry name" value="DAXX"/>
    <property type="match status" value="1"/>
</dbReference>
<feature type="region of interest" description="Disordered" evidence="1">
    <location>
        <begin position="117"/>
        <end position="142"/>
    </location>
</feature>
<evidence type="ECO:0000256" key="1">
    <source>
        <dbReference type="SAM" id="MobiDB-lite"/>
    </source>
</evidence>
<gene>
    <name evidence="3" type="primary">LOC106464013</name>
</gene>
<reference evidence="3" key="1">
    <citation type="submission" date="2025-08" db="UniProtKB">
        <authorList>
            <consortium name="RefSeq"/>
        </authorList>
    </citation>
    <scope>IDENTIFICATION</scope>
    <source>
        <tissue evidence="3">Muscle</tissue>
    </source>
</reference>
<dbReference type="Proteomes" id="UP000694941">
    <property type="component" value="Unplaced"/>
</dbReference>
<dbReference type="PANTHER" id="PTHR21010">
    <property type="entry name" value="AGAP001581-PA"/>
    <property type="match status" value="1"/>
</dbReference>
<evidence type="ECO:0000313" key="3">
    <source>
        <dbReference type="RefSeq" id="XP_013779575.2"/>
    </source>
</evidence>
<accession>A0ABM1BD52</accession>